<feature type="transmembrane region" description="Helical" evidence="9">
    <location>
        <begin position="542"/>
        <end position="560"/>
    </location>
</feature>
<dbReference type="InterPro" id="IPR036259">
    <property type="entry name" value="MFS_trans_sf"/>
</dbReference>
<dbReference type="OrthoDB" id="6770063at2759"/>
<reference evidence="11" key="1">
    <citation type="submission" date="2020-10" db="EMBL/GenBank/DDBJ databases">
        <title>Unveiling of a novel bifunctional photoreceptor, Dualchrome1, isolated from a cosmopolitan green alga.</title>
        <authorList>
            <person name="Suzuki S."/>
            <person name="Kawachi M."/>
        </authorList>
    </citation>
    <scope>NUCLEOTIDE SEQUENCE</scope>
    <source>
        <strain evidence="11">NIES 2893</strain>
    </source>
</reference>
<keyword evidence="3 9" id="KW-0812">Transmembrane</keyword>
<feature type="transmembrane region" description="Helical" evidence="9">
    <location>
        <begin position="448"/>
        <end position="470"/>
    </location>
</feature>
<protein>
    <recommendedName>
        <fullName evidence="10">Major facilitator superfamily (MFS) profile domain-containing protein</fullName>
    </recommendedName>
</protein>
<accession>A0A830H6X6</accession>
<sequence length="605" mass="62226">MAPSVVDASASGLTVASGSADAPSHAPHRSEYLLARPTSVLAFLCVVQFLLYYDRGVIASNGVGGPEGIAGEFHIDNTQDAFIGSIFIVGLVIFSPIFAQLAKRFDAFALVGVGLFVWIIAVLLCAASSSYGEMLMARAFVGCGEASFVSLAAPFLDAKSPPNRRAAWLALFYSFMPVGIALGFAVGGSVGLAVGWRAAFVTEAIAMVPLCAMGVLVGRALRADEAAKEKAAGTRPTTPDDEDDTATWGVGPQQQHHNRSASFESLDGIEAPSNARRRVGASAQPPAATPASGTSAPASASASALAATQRPPPTTFLEDIKTLSSTPTFVSALIAYTFYSMTPGVLAWWGPRAGKVIYDISMGFANTAFGAVTVIAGLLGSWLGGILLDAATSKYATPVDRSRSSSDAGSGDSASAAAAAATSDGNSADINEEPVDTNAGPCGGVPSAFGICGVSSLICFCMIVPGFLLLPEVYSFLLVMFIAQVFLFTAQAPVIAGLMWSLPAHLRNLGIGMTMVTIHVFGDVPSPIVVGKLLDAVGSYRIAMAVGCVSLLPASILWAMTGARASRNIGSGAFRWMHAIARAASSSSSSSRSANVADETSPLLV</sequence>
<evidence type="ECO:0000256" key="8">
    <source>
        <dbReference type="SAM" id="MobiDB-lite"/>
    </source>
</evidence>
<evidence type="ECO:0000259" key="10">
    <source>
        <dbReference type="PROSITE" id="PS50850"/>
    </source>
</evidence>
<comment type="caution">
    <text evidence="11">The sequence shown here is derived from an EMBL/GenBank/DDBJ whole genome shotgun (WGS) entry which is preliminary data.</text>
</comment>
<feature type="region of interest" description="Disordered" evidence="8">
    <location>
        <begin position="275"/>
        <end position="310"/>
    </location>
</feature>
<evidence type="ECO:0000256" key="2">
    <source>
        <dbReference type="ARBA" id="ARBA00022448"/>
    </source>
</evidence>
<dbReference type="AlphaFoldDB" id="A0A830H6X6"/>
<keyword evidence="4 9" id="KW-1133">Transmembrane helix</keyword>
<evidence type="ECO:0000313" key="11">
    <source>
        <dbReference type="EMBL" id="GHP01800.1"/>
    </source>
</evidence>
<evidence type="ECO:0000256" key="3">
    <source>
        <dbReference type="ARBA" id="ARBA00022692"/>
    </source>
</evidence>
<name>A0A830H6X6_9CHLO</name>
<dbReference type="InterPro" id="IPR011701">
    <property type="entry name" value="MFS"/>
</dbReference>
<gene>
    <name evidence="11" type="ORF">PPROV_000055700</name>
</gene>
<evidence type="ECO:0000256" key="5">
    <source>
        <dbReference type="ARBA" id="ARBA00023136"/>
    </source>
</evidence>
<feature type="compositionally biased region" description="Polar residues" evidence="8">
    <location>
        <begin position="252"/>
        <end position="262"/>
    </location>
</feature>
<keyword evidence="6" id="KW-1015">Disulfide bond</keyword>
<evidence type="ECO:0000256" key="7">
    <source>
        <dbReference type="ARBA" id="ARBA00024338"/>
    </source>
</evidence>
<dbReference type="SUPFAM" id="SSF103473">
    <property type="entry name" value="MFS general substrate transporter"/>
    <property type="match status" value="2"/>
</dbReference>
<keyword evidence="5 9" id="KW-0472">Membrane</keyword>
<proteinExistence type="inferred from homology"/>
<dbReference type="InterPro" id="IPR020846">
    <property type="entry name" value="MFS_dom"/>
</dbReference>
<keyword evidence="2" id="KW-0813">Transport</keyword>
<dbReference type="InterPro" id="IPR004156">
    <property type="entry name" value="OATP"/>
</dbReference>
<feature type="transmembrane region" description="Helical" evidence="9">
    <location>
        <begin position="509"/>
        <end position="530"/>
    </location>
</feature>
<dbReference type="GO" id="GO:0016020">
    <property type="term" value="C:membrane"/>
    <property type="evidence" value="ECO:0007669"/>
    <property type="project" value="UniProtKB-SubCell"/>
</dbReference>
<evidence type="ECO:0000256" key="9">
    <source>
        <dbReference type="SAM" id="Phobius"/>
    </source>
</evidence>
<feature type="transmembrane region" description="Helical" evidence="9">
    <location>
        <begin position="476"/>
        <end position="502"/>
    </location>
</feature>
<feature type="transmembrane region" description="Helical" evidence="9">
    <location>
        <begin position="168"/>
        <end position="194"/>
    </location>
</feature>
<dbReference type="Proteomes" id="UP000660262">
    <property type="component" value="Unassembled WGS sequence"/>
</dbReference>
<feature type="compositionally biased region" description="Low complexity" evidence="8">
    <location>
        <begin position="281"/>
        <end position="308"/>
    </location>
</feature>
<dbReference type="InterPro" id="IPR044770">
    <property type="entry name" value="MFS_spinster-like"/>
</dbReference>
<dbReference type="Gene3D" id="1.20.1250.20">
    <property type="entry name" value="MFS general substrate transporter like domains"/>
    <property type="match status" value="1"/>
</dbReference>
<dbReference type="Pfam" id="PF07690">
    <property type="entry name" value="MFS_1"/>
    <property type="match status" value="1"/>
</dbReference>
<evidence type="ECO:0000256" key="4">
    <source>
        <dbReference type="ARBA" id="ARBA00022989"/>
    </source>
</evidence>
<comment type="similarity">
    <text evidence="7">Belongs to the major facilitator superfamily. Spinster (TC 2.A.1.49) family.</text>
</comment>
<evidence type="ECO:0000256" key="6">
    <source>
        <dbReference type="ARBA" id="ARBA00023157"/>
    </source>
</evidence>
<comment type="subcellular location">
    <subcellularLocation>
        <location evidence="1">Membrane</location>
        <topology evidence="1">Multi-pass membrane protein</topology>
    </subcellularLocation>
</comment>
<dbReference type="PANTHER" id="PTHR23505">
    <property type="entry name" value="SPINSTER"/>
    <property type="match status" value="1"/>
</dbReference>
<evidence type="ECO:0000313" key="12">
    <source>
        <dbReference type="Proteomes" id="UP000660262"/>
    </source>
</evidence>
<dbReference type="PANTHER" id="PTHR23505:SF79">
    <property type="entry name" value="PROTEIN SPINSTER"/>
    <property type="match status" value="1"/>
</dbReference>
<feature type="domain" description="Major facilitator superfamily (MFS) profile" evidence="10">
    <location>
        <begin position="40"/>
        <end position="565"/>
    </location>
</feature>
<feature type="transmembrane region" description="Helical" evidence="9">
    <location>
        <begin position="81"/>
        <end position="101"/>
    </location>
</feature>
<feature type="transmembrane region" description="Helical" evidence="9">
    <location>
        <begin position="200"/>
        <end position="221"/>
    </location>
</feature>
<feature type="transmembrane region" description="Helical" evidence="9">
    <location>
        <begin position="329"/>
        <end position="349"/>
    </location>
</feature>
<dbReference type="Pfam" id="PF03137">
    <property type="entry name" value="OATP"/>
    <property type="match status" value="1"/>
</dbReference>
<dbReference type="PROSITE" id="PS50850">
    <property type="entry name" value="MFS"/>
    <property type="match status" value="1"/>
</dbReference>
<keyword evidence="12" id="KW-1185">Reference proteome</keyword>
<evidence type="ECO:0000256" key="1">
    <source>
        <dbReference type="ARBA" id="ARBA00004141"/>
    </source>
</evidence>
<organism evidence="11 12">
    <name type="scientific">Pycnococcus provasolii</name>
    <dbReference type="NCBI Taxonomy" id="41880"/>
    <lineage>
        <taxon>Eukaryota</taxon>
        <taxon>Viridiplantae</taxon>
        <taxon>Chlorophyta</taxon>
        <taxon>Pseudoscourfieldiophyceae</taxon>
        <taxon>Pseudoscourfieldiales</taxon>
        <taxon>Pycnococcaceae</taxon>
        <taxon>Pycnococcus</taxon>
    </lineage>
</organism>
<dbReference type="GO" id="GO:0022857">
    <property type="term" value="F:transmembrane transporter activity"/>
    <property type="evidence" value="ECO:0007669"/>
    <property type="project" value="InterPro"/>
</dbReference>
<dbReference type="EMBL" id="BNJQ01000002">
    <property type="protein sequence ID" value="GHP01800.1"/>
    <property type="molecule type" value="Genomic_DNA"/>
</dbReference>
<feature type="region of interest" description="Disordered" evidence="8">
    <location>
        <begin position="227"/>
        <end position="262"/>
    </location>
</feature>
<feature type="transmembrane region" description="Helical" evidence="9">
    <location>
        <begin position="369"/>
        <end position="388"/>
    </location>
</feature>
<feature type="transmembrane region" description="Helical" evidence="9">
    <location>
        <begin position="108"/>
        <end position="129"/>
    </location>
</feature>
<feature type="transmembrane region" description="Helical" evidence="9">
    <location>
        <begin position="135"/>
        <end position="156"/>
    </location>
</feature>